<comment type="pathway">
    <text evidence="3 18">Protein modification; protein ubiquitination.</text>
</comment>
<accession>A0A0V1BTE9</accession>
<feature type="domain" description="U-box" evidence="21">
    <location>
        <begin position="333"/>
        <end position="407"/>
    </location>
</feature>
<dbReference type="InterPro" id="IPR008160">
    <property type="entry name" value="Collagen"/>
</dbReference>
<comment type="caution">
    <text evidence="22">The sequence shown here is derived from an EMBL/GenBank/DDBJ whole genome shotgun (WGS) entry which is preliminary data.</text>
</comment>
<dbReference type="Pfam" id="PF01484">
    <property type="entry name" value="Col_cuticle_N"/>
    <property type="match status" value="1"/>
</dbReference>
<dbReference type="GO" id="GO:0000974">
    <property type="term" value="C:Prp19 complex"/>
    <property type="evidence" value="ECO:0007669"/>
    <property type="project" value="UniProtKB-UniRule"/>
</dbReference>
<keyword evidence="15 18" id="KW-0234">DNA repair</keyword>
<feature type="repeat" description="WD" evidence="17">
    <location>
        <begin position="843"/>
        <end position="878"/>
    </location>
</feature>
<keyword evidence="12 18" id="KW-0227">DNA damage</keyword>
<keyword evidence="7 17" id="KW-0853">WD repeat</keyword>
<comment type="catalytic activity">
    <reaction evidence="1 18">
        <text>S-ubiquitinyl-[E2 ubiquitin-conjugating enzyme]-L-cysteine + [acceptor protein]-L-lysine = [E2 ubiquitin-conjugating enzyme]-L-cysteine + N(6)-ubiquitinyl-[acceptor protein]-L-lysine.</text>
        <dbReference type="EC" id="2.3.2.27"/>
    </reaction>
</comment>
<keyword evidence="20" id="KW-0472">Membrane</keyword>
<dbReference type="Pfam" id="PF04564">
    <property type="entry name" value="U-box"/>
    <property type="match status" value="1"/>
</dbReference>
<dbReference type="Gene3D" id="2.130.10.10">
    <property type="entry name" value="YVTN repeat-like/Quinoprotein amine dehydrogenase"/>
    <property type="match status" value="1"/>
</dbReference>
<dbReference type="OrthoDB" id="687049at2759"/>
<dbReference type="InParanoid" id="A0A0V1BTE9"/>
<dbReference type="EC" id="2.3.2.27" evidence="5 18"/>
<dbReference type="PANTHER" id="PTHR43995">
    <property type="entry name" value="PRE-MRNA-PROCESSING FACTOR 19"/>
    <property type="match status" value="1"/>
</dbReference>
<dbReference type="PROSITE" id="PS51698">
    <property type="entry name" value="U_BOX"/>
    <property type="match status" value="1"/>
</dbReference>
<evidence type="ECO:0000256" key="5">
    <source>
        <dbReference type="ARBA" id="ARBA00012483"/>
    </source>
</evidence>
<evidence type="ECO:0000256" key="6">
    <source>
        <dbReference type="ARBA" id="ARBA00015618"/>
    </source>
</evidence>
<evidence type="ECO:0000256" key="3">
    <source>
        <dbReference type="ARBA" id="ARBA00004906"/>
    </source>
</evidence>
<keyword evidence="8 18" id="KW-0507">mRNA processing</keyword>
<keyword evidence="23" id="KW-1185">Reference proteome</keyword>
<dbReference type="GO" id="GO:0071006">
    <property type="term" value="C:U2-type catalytic step 1 spliceosome"/>
    <property type="evidence" value="ECO:0007669"/>
    <property type="project" value="TreeGrafter"/>
</dbReference>
<dbReference type="GO" id="GO:0005737">
    <property type="term" value="C:cytoplasm"/>
    <property type="evidence" value="ECO:0007669"/>
    <property type="project" value="TreeGrafter"/>
</dbReference>
<keyword evidence="9 18" id="KW-0808">Transferase</keyword>
<keyword evidence="20" id="KW-0812">Transmembrane</keyword>
<keyword evidence="13 18" id="KW-0833">Ubl conjugation pathway</keyword>
<dbReference type="InterPro" id="IPR015943">
    <property type="entry name" value="WD40/YVTN_repeat-like_dom_sf"/>
</dbReference>
<dbReference type="PROSITE" id="PS50082">
    <property type="entry name" value="WD_REPEATS_2"/>
    <property type="match status" value="3"/>
</dbReference>
<dbReference type="SUPFAM" id="SSF57850">
    <property type="entry name" value="RING/U-box"/>
    <property type="match status" value="1"/>
</dbReference>
<proteinExistence type="inferred from homology"/>
<evidence type="ECO:0000256" key="13">
    <source>
        <dbReference type="ARBA" id="ARBA00022786"/>
    </source>
</evidence>
<comment type="function">
    <text evidence="18">Ubiquitin-protein ligase which is mainly involved pre-mRNA splicing and DNA repair. Required for pre-mRNA splicing as component of the spliceosome.</text>
</comment>
<dbReference type="GO" id="GO:0042302">
    <property type="term" value="F:structural constituent of cuticle"/>
    <property type="evidence" value="ECO:0007669"/>
    <property type="project" value="InterPro"/>
</dbReference>
<dbReference type="EMBL" id="JYDH01000013">
    <property type="protein sequence ID" value="KRY40256.1"/>
    <property type="molecule type" value="Genomic_DNA"/>
</dbReference>
<feature type="region of interest" description="Disordered" evidence="19">
    <location>
        <begin position="152"/>
        <end position="195"/>
    </location>
</feature>
<dbReference type="Gene3D" id="3.30.40.10">
    <property type="entry name" value="Zinc/RING finger domain, C3HC4 (zinc finger)"/>
    <property type="match status" value="1"/>
</dbReference>
<dbReference type="InterPro" id="IPR001680">
    <property type="entry name" value="WD40_rpt"/>
</dbReference>
<dbReference type="FunFam" id="3.30.40.10:FF:000027">
    <property type="entry name" value="Pre-mRNA-processing factor 19, putative"/>
    <property type="match status" value="1"/>
</dbReference>
<evidence type="ECO:0000256" key="17">
    <source>
        <dbReference type="PROSITE-ProRule" id="PRU00221"/>
    </source>
</evidence>
<feature type="transmembrane region" description="Helical" evidence="20">
    <location>
        <begin position="20"/>
        <end position="45"/>
    </location>
</feature>
<feature type="region of interest" description="Disordered" evidence="19">
    <location>
        <begin position="106"/>
        <end position="130"/>
    </location>
</feature>
<gene>
    <name evidence="22" type="primary">Prpf19</name>
    <name evidence="22" type="ORF">T01_10569</name>
</gene>
<dbReference type="GO" id="GO:0061630">
    <property type="term" value="F:ubiquitin protein ligase activity"/>
    <property type="evidence" value="ECO:0007669"/>
    <property type="project" value="UniProtKB-UniRule"/>
</dbReference>
<dbReference type="PANTHER" id="PTHR43995:SF1">
    <property type="entry name" value="PRE-MRNA-PROCESSING FACTOR 19"/>
    <property type="match status" value="1"/>
</dbReference>
<evidence type="ECO:0000256" key="16">
    <source>
        <dbReference type="ARBA" id="ARBA00023242"/>
    </source>
</evidence>
<dbReference type="CDD" id="cd16656">
    <property type="entry name" value="RING-Ubox_PRP19"/>
    <property type="match status" value="1"/>
</dbReference>
<dbReference type="InterPro" id="IPR036322">
    <property type="entry name" value="WD40_repeat_dom_sf"/>
</dbReference>
<feature type="repeat" description="WD" evidence="17">
    <location>
        <begin position="760"/>
        <end position="801"/>
    </location>
</feature>
<evidence type="ECO:0000256" key="15">
    <source>
        <dbReference type="ARBA" id="ARBA00023204"/>
    </source>
</evidence>
<dbReference type="InterPro" id="IPR002486">
    <property type="entry name" value="Col_cuticle_N"/>
</dbReference>
<dbReference type="InterPro" id="IPR055340">
    <property type="entry name" value="RING-Ubox_PRP19"/>
</dbReference>
<evidence type="ECO:0000259" key="21">
    <source>
        <dbReference type="PROSITE" id="PS51698"/>
    </source>
</evidence>
<evidence type="ECO:0000256" key="14">
    <source>
        <dbReference type="ARBA" id="ARBA00023187"/>
    </source>
</evidence>
<keyword evidence="16 18" id="KW-0539">Nucleus</keyword>
<comment type="similarity">
    <text evidence="4 18">Belongs to the WD repeat PRP19 family.</text>
</comment>
<sequence length="878" mass="94318">MAYDDCEKLVAQHASMRRVAFFGVVISTIAVVASVITLPMVYSYVQTLQSYMLNEIEFCKLRSRDMWSEIVTIQSTQPVSRQRREWLFGQWLNAASGAQNYGTYSQSGYSQPVHQESGYGAAPPPQESYVEEPAPVALPTVTVIKECCTCHQGPPGPPGSPGDDGTDGLDGLDGAPGKPGRDGVVLPPEGPVPEPCQICMPGPIGAPGAVGVKGPPGPKGKPGAPGLDGQPGMRGLVGTEGPQGLPGDCGPKGPKGDAGKIYDVQGPPGEPGPRGEDGPKGLRGFPGPDGVPGIKGPPGDQGELGLPGQQGPTGPAGPMGNEGPRGPTGSCEHCPVPRTAPVSNEIPEVPVLSPVSGRIYEKRLIEKYIAENGTDPVNGEALTVEQLIEIKTEPVFQPRPPNASSIPGILRMLQDEWDAVMLHSFNLREQLLTSRQGLIIEFIYELLENFILFYSELSQCAYNFDAACRVISRLTKEVTASREALATLKPHTTITSVKSGALGEDMETDESVEEIGITAEIMQKLQDKASILTKARKQRGKTVSEEVLKADDIRCYKQKSMHIGLHSATAPGITCLDVFIPDPHSVVTGGNDHSVVTFNCATEDVTAVLKGHKKKVTKVLYHPVDVMSNIVLSSSCDTTVRVWSVGSQSTTHVLRSHSSPVTGISIHATGDYVLSISSDEKWIFSDIFTGQTICSVADSEPPSQGRILMCLLLLFKIIICFILGMTACQFHPDGLIFGVGNNAAAIKIWDMKEQSNVANFPGHAGAVRALSFSENGYYLASVADDSMIKLWDLRKLKNFKTIALDDSFQPQDVCFDQSGSYLAVAGTEIKVFQSKQWVCLCDLTDHSDIVTGVRFGKNAEFLISSSFDRSIREYRPEQ</sequence>
<dbReference type="STRING" id="6334.A0A0V1BTE9"/>
<organism evidence="22 23">
    <name type="scientific">Trichinella spiralis</name>
    <name type="common">Trichina worm</name>
    <dbReference type="NCBI Taxonomy" id="6334"/>
    <lineage>
        <taxon>Eukaryota</taxon>
        <taxon>Metazoa</taxon>
        <taxon>Ecdysozoa</taxon>
        <taxon>Nematoda</taxon>
        <taxon>Enoplea</taxon>
        <taxon>Dorylaimia</taxon>
        <taxon>Trichinellida</taxon>
        <taxon>Trichinellidae</taxon>
        <taxon>Trichinella</taxon>
    </lineage>
</organism>
<evidence type="ECO:0000256" key="18">
    <source>
        <dbReference type="RuleBase" id="RU367101"/>
    </source>
</evidence>
<feature type="repeat" description="WD" evidence="17">
    <location>
        <begin position="609"/>
        <end position="653"/>
    </location>
</feature>
<dbReference type="GO" id="GO:0070534">
    <property type="term" value="P:protein K63-linked ubiquitination"/>
    <property type="evidence" value="ECO:0007669"/>
    <property type="project" value="UniProtKB-UniRule"/>
</dbReference>
<keyword evidence="20" id="KW-1133">Transmembrane helix</keyword>
<evidence type="ECO:0000256" key="2">
    <source>
        <dbReference type="ARBA" id="ARBA00004123"/>
    </source>
</evidence>
<dbReference type="InterPro" id="IPR019775">
    <property type="entry name" value="WD40_repeat_CS"/>
</dbReference>
<dbReference type="SUPFAM" id="SSF50978">
    <property type="entry name" value="WD40 repeat-like"/>
    <property type="match status" value="1"/>
</dbReference>
<dbReference type="GO" id="GO:0006281">
    <property type="term" value="P:DNA repair"/>
    <property type="evidence" value="ECO:0007669"/>
    <property type="project" value="UniProtKB-KW"/>
</dbReference>
<keyword evidence="11" id="KW-0677">Repeat</keyword>
<evidence type="ECO:0000313" key="22">
    <source>
        <dbReference type="EMBL" id="KRY40256.1"/>
    </source>
</evidence>
<dbReference type="SMART" id="SM00504">
    <property type="entry name" value="Ubox"/>
    <property type="match status" value="1"/>
</dbReference>
<dbReference type="SMART" id="SM00320">
    <property type="entry name" value="WD40"/>
    <property type="match status" value="7"/>
</dbReference>
<protein>
    <recommendedName>
        <fullName evidence="6 18">Pre-mRNA-processing factor 19</fullName>
        <ecNumber evidence="5 18">2.3.2.27</ecNumber>
    </recommendedName>
</protein>
<name>A0A0V1BTE9_TRISP</name>
<dbReference type="Pfam" id="PF01391">
    <property type="entry name" value="Collagen"/>
    <property type="match status" value="1"/>
</dbReference>
<evidence type="ECO:0000313" key="23">
    <source>
        <dbReference type="Proteomes" id="UP000054776"/>
    </source>
</evidence>
<evidence type="ECO:0000256" key="8">
    <source>
        <dbReference type="ARBA" id="ARBA00022664"/>
    </source>
</evidence>
<dbReference type="InterPro" id="IPR013915">
    <property type="entry name" value="Prp19_cc"/>
</dbReference>
<feature type="compositionally biased region" description="Low complexity" evidence="19">
    <location>
        <begin position="297"/>
        <end position="319"/>
    </location>
</feature>
<dbReference type="CDD" id="cd00200">
    <property type="entry name" value="WD40"/>
    <property type="match status" value="1"/>
</dbReference>
<evidence type="ECO:0000256" key="1">
    <source>
        <dbReference type="ARBA" id="ARBA00000900"/>
    </source>
</evidence>
<feature type="region of interest" description="Disordered" evidence="19">
    <location>
        <begin position="207"/>
        <end position="334"/>
    </location>
</feature>
<dbReference type="GO" id="GO:0000398">
    <property type="term" value="P:mRNA splicing, via spliceosome"/>
    <property type="evidence" value="ECO:0007669"/>
    <property type="project" value="InterPro"/>
</dbReference>
<dbReference type="AlphaFoldDB" id="A0A0V1BTE9"/>
<evidence type="ECO:0000256" key="20">
    <source>
        <dbReference type="SAM" id="Phobius"/>
    </source>
</evidence>
<dbReference type="PROSITE" id="PS50294">
    <property type="entry name" value="WD_REPEATS_REGION"/>
    <property type="match status" value="3"/>
</dbReference>
<dbReference type="InterPro" id="IPR003613">
    <property type="entry name" value="Ubox_domain"/>
</dbReference>
<evidence type="ECO:0000256" key="4">
    <source>
        <dbReference type="ARBA" id="ARBA00006388"/>
    </source>
</evidence>
<evidence type="ECO:0000256" key="11">
    <source>
        <dbReference type="ARBA" id="ARBA00022737"/>
    </source>
</evidence>
<evidence type="ECO:0000256" key="19">
    <source>
        <dbReference type="SAM" id="MobiDB-lite"/>
    </source>
</evidence>
<evidence type="ECO:0000256" key="12">
    <source>
        <dbReference type="ARBA" id="ARBA00022763"/>
    </source>
</evidence>
<dbReference type="SMART" id="SM01088">
    <property type="entry name" value="Col_cuticle_N"/>
    <property type="match status" value="1"/>
</dbReference>
<dbReference type="InterPro" id="IPR013083">
    <property type="entry name" value="Znf_RING/FYVE/PHD"/>
</dbReference>
<dbReference type="UniPathway" id="UPA00143"/>
<dbReference type="Pfam" id="PF00400">
    <property type="entry name" value="WD40"/>
    <property type="match status" value="4"/>
</dbReference>
<evidence type="ECO:0000256" key="10">
    <source>
        <dbReference type="ARBA" id="ARBA00022728"/>
    </source>
</evidence>
<dbReference type="InterPro" id="IPR038959">
    <property type="entry name" value="Prp19"/>
</dbReference>
<dbReference type="FunCoup" id="A0A0V1BTE9">
    <property type="interactions" value="1593"/>
</dbReference>
<comment type="subcellular location">
    <subcellularLocation>
        <location evidence="2 18">Nucleus</location>
    </subcellularLocation>
</comment>
<dbReference type="Pfam" id="PF08606">
    <property type="entry name" value="Prp19"/>
    <property type="match status" value="2"/>
</dbReference>
<dbReference type="PROSITE" id="PS00678">
    <property type="entry name" value="WD_REPEATS_1"/>
    <property type="match status" value="1"/>
</dbReference>
<comment type="subunit">
    <text evidence="18">Homotetramer.</text>
</comment>
<evidence type="ECO:0000256" key="9">
    <source>
        <dbReference type="ARBA" id="ARBA00022679"/>
    </source>
</evidence>
<keyword evidence="10 18" id="KW-0747">Spliceosome</keyword>
<dbReference type="Proteomes" id="UP000054776">
    <property type="component" value="Unassembled WGS sequence"/>
</dbReference>
<feature type="compositionally biased region" description="Low complexity" evidence="19">
    <location>
        <begin position="172"/>
        <end position="187"/>
    </location>
</feature>
<keyword evidence="14 18" id="KW-0508">mRNA splicing</keyword>
<evidence type="ECO:0000256" key="7">
    <source>
        <dbReference type="ARBA" id="ARBA00022574"/>
    </source>
</evidence>
<reference evidence="22 23" key="1">
    <citation type="submission" date="2015-01" db="EMBL/GenBank/DDBJ databases">
        <title>Evolution of Trichinella species and genotypes.</title>
        <authorList>
            <person name="Korhonen P.K."/>
            <person name="Edoardo P."/>
            <person name="Giuseppe L.R."/>
            <person name="Gasser R.B."/>
        </authorList>
    </citation>
    <scope>NUCLEOTIDE SEQUENCE [LARGE SCALE GENOMIC DNA]</scope>
    <source>
        <strain evidence="22">ISS3</strain>
    </source>
</reference>